<comment type="function">
    <text evidence="1 5">Catalyzes the insertion of molybdate into adenylated molybdopterin with the concomitant release of AMP.</text>
</comment>
<keyword evidence="5" id="KW-0479">Metal-binding</keyword>
<evidence type="ECO:0000313" key="7">
    <source>
        <dbReference type="EMBL" id="TNL99727.1"/>
    </source>
</evidence>
<dbReference type="GO" id="GO:0046872">
    <property type="term" value="F:metal ion binding"/>
    <property type="evidence" value="ECO:0007669"/>
    <property type="project" value="UniProtKB-UniRule"/>
</dbReference>
<keyword evidence="5" id="KW-0501">Molybdenum cofactor biosynthesis</keyword>
<organism evidence="7 8">
    <name type="scientific">Corynebacterium tapiri</name>
    <dbReference type="NCBI Taxonomy" id="1448266"/>
    <lineage>
        <taxon>Bacteria</taxon>
        <taxon>Bacillati</taxon>
        <taxon>Actinomycetota</taxon>
        <taxon>Actinomycetes</taxon>
        <taxon>Mycobacteriales</taxon>
        <taxon>Corynebacteriaceae</taxon>
        <taxon>Corynebacterium</taxon>
    </lineage>
</organism>
<comment type="cofactor">
    <cofactor evidence="5">
        <name>Mg(2+)</name>
        <dbReference type="ChEBI" id="CHEBI:18420"/>
    </cofactor>
</comment>
<evidence type="ECO:0000256" key="1">
    <source>
        <dbReference type="ARBA" id="ARBA00002901"/>
    </source>
</evidence>
<evidence type="ECO:0000256" key="5">
    <source>
        <dbReference type="RuleBase" id="RU365090"/>
    </source>
</evidence>
<keyword evidence="5" id="KW-0460">Magnesium</keyword>
<comment type="catalytic activity">
    <reaction evidence="4">
        <text>adenylyl-molybdopterin + molybdate = Mo-molybdopterin + AMP + H(+)</text>
        <dbReference type="Rhea" id="RHEA:35047"/>
        <dbReference type="ChEBI" id="CHEBI:15378"/>
        <dbReference type="ChEBI" id="CHEBI:36264"/>
        <dbReference type="ChEBI" id="CHEBI:62727"/>
        <dbReference type="ChEBI" id="CHEBI:71302"/>
        <dbReference type="ChEBI" id="CHEBI:456215"/>
        <dbReference type="EC" id="2.10.1.1"/>
    </reaction>
</comment>
<accession>A0A5C4U6X8</accession>
<dbReference type="OrthoDB" id="9804758at2"/>
<comment type="caution">
    <text evidence="7">The sequence shown here is derived from an EMBL/GenBank/DDBJ whole genome shotgun (WGS) entry which is preliminary data.</text>
</comment>
<dbReference type="Pfam" id="PF00994">
    <property type="entry name" value="MoCF_biosynth"/>
    <property type="match status" value="1"/>
</dbReference>
<protein>
    <recommendedName>
        <fullName evidence="5">Molybdopterin molybdenumtransferase</fullName>
        <ecNumber evidence="5">2.10.1.1</ecNumber>
    </recommendedName>
</protein>
<proteinExistence type="inferred from homology"/>
<reference evidence="7 8" key="1">
    <citation type="submission" date="2019-06" db="EMBL/GenBank/DDBJ databases">
        <authorList>
            <person name="Li J."/>
        </authorList>
    </citation>
    <scope>NUCLEOTIDE SEQUENCE [LARGE SCALE GENOMIC DNA]</scope>
    <source>
        <strain evidence="7 8">LMG 28165</strain>
    </source>
</reference>
<dbReference type="PANTHER" id="PTHR10192">
    <property type="entry name" value="MOLYBDOPTERIN BIOSYNTHESIS PROTEIN"/>
    <property type="match status" value="1"/>
</dbReference>
<evidence type="ECO:0000259" key="6">
    <source>
        <dbReference type="SMART" id="SM00852"/>
    </source>
</evidence>
<dbReference type="InterPro" id="IPR005110">
    <property type="entry name" value="MoeA_linker/N"/>
</dbReference>
<dbReference type="InterPro" id="IPR036688">
    <property type="entry name" value="MoeA_C_domain_IV_sf"/>
</dbReference>
<comment type="pathway">
    <text evidence="5">Cofactor biosynthesis; molybdopterin biosynthesis.</text>
</comment>
<dbReference type="GO" id="GO:0006777">
    <property type="term" value="P:Mo-molybdopterin cofactor biosynthetic process"/>
    <property type="evidence" value="ECO:0007669"/>
    <property type="project" value="UniProtKB-UniRule"/>
</dbReference>
<dbReference type="EC" id="2.10.1.1" evidence="5"/>
<evidence type="ECO:0000256" key="4">
    <source>
        <dbReference type="ARBA" id="ARBA00047317"/>
    </source>
</evidence>
<dbReference type="GO" id="GO:0005829">
    <property type="term" value="C:cytosol"/>
    <property type="evidence" value="ECO:0007669"/>
    <property type="project" value="TreeGrafter"/>
</dbReference>
<dbReference type="SUPFAM" id="SSF53218">
    <property type="entry name" value="Molybdenum cofactor biosynthesis proteins"/>
    <property type="match status" value="1"/>
</dbReference>
<sequence>MGWCHVGEEAWPWHRRPWFPAACASDGRYRRLRIVSTAQQKVRSVAEHQAEVCQLVAPLAPRRHAPTLGETLACDVSARWPVPPFANSAMDGFLVRTADLTAHPSPRLQVLCDVAAGSLAQTPHPGTAVRIMTGAPVPEEHQDLCVVPVEDTDASAGPGEAPDYVTILAVPKKTHIRAAGENVAYGDVVARQGAVIDPGAIAAFASVGVTEVVAHPRPRVAVVSSGDELIELGDTAELAEGLIPDSNRPMLAALAQSAGAGEVISLHSADNPQACRAILDQAAARADLVITSGGVSAGAYDVLKAVGSSTEGSAIAFGSVNQKPGSPQGWGTWNNTPIICLPGNPVASFVSFHLYARPAMDILAGREPRTSWLTARWEGHQLKQSSRPSYTPVTLHAAGDLVARPVLSGGVHSHFVSSLVGAQGLALATPDPAKVKVFPFLSTL</sequence>
<dbReference type="GO" id="GO:0061599">
    <property type="term" value="F:molybdopterin molybdotransferase activity"/>
    <property type="evidence" value="ECO:0007669"/>
    <property type="project" value="UniProtKB-UniRule"/>
</dbReference>
<keyword evidence="3 5" id="KW-0500">Molybdenum</keyword>
<dbReference type="Proteomes" id="UP000312032">
    <property type="component" value="Unassembled WGS sequence"/>
</dbReference>
<dbReference type="Gene3D" id="2.170.190.11">
    <property type="entry name" value="Molybdopterin biosynthesis moea protein, domain 3"/>
    <property type="match status" value="1"/>
</dbReference>
<feature type="domain" description="MoaB/Mog" evidence="6">
    <location>
        <begin position="221"/>
        <end position="362"/>
    </location>
</feature>
<dbReference type="InterPro" id="IPR038987">
    <property type="entry name" value="MoeA-like"/>
</dbReference>
<dbReference type="CDD" id="cd00887">
    <property type="entry name" value="MoeA"/>
    <property type="match status" value="1"/>
</dbReference>
<dbReference type="EMBL" id="VDHJ01000002">
    <property type="protein sequence ID" value="TNL99727.1"/>
    <property type="molecule type" value="Genomic_DNA"/>
</dbReference>
<evidence type="ECO:0000256" key="3">
    <source>
        <dbReference type="ARBA" id="ARBA00022505"/>
    </source>
</evidence>
<dbReference type="NCBIfam" id="NF045515">
    <property type="entry name" value="Glp_gephyrin"/>
    <property type="match status" value="1"/>
</dbReference>
<dbReference type="PANTHER" id="PTHR10192:SF5">
    <property type="entry name" value="GEPHYRIN"/>
    <property type="match status" value="1"/>
</dbReference>
<dbReference type="InterPro" id="IPR036425">
    <property type="entry name" value="MoaB/Mog-like_dom_sf"/>
</dbReference>
<dbReference type="NCBIfam" id="TIGR00177">
    <property type="entry name" value="molyb_syn"/>
    <property type="match status" value="1"/>
</dbReference>
<dbReference type="Gene3D" id="3.90.105.10">
    <property type="entry name" value="Molybdopterin biosynthesis moea protein, domain 2"/>
    <property type="match status" value="1"/>
</dbReference>
<dbReference type="Gene3D" id="3.40.980.10">
    <property type="entry name" value="MoaB/Mog-like domain"/>
    <property type="match status" value="1"/>
</dbReference>
<dbReference type="SUPFAM" id="SSF63882">
    <property type="entry name" value="MoeA N-terminal region -like"/>
    <property type="match status" value="1"/>
</dbReference>
<keyword evidence="8" id="KW-1185">Reference proteome</keyword>
<dbReference type="Gene3D" id="2.40.340.10">
    <property type="entry name" value="MoeA, C-terminal, domain IV"/>
    <property type="match status" value="1"/>
</dbReference>
<gene>
    <name evidence="7" type="ORF">FHE74_01420</name>
</gene>
<comment type="similarity">
    <text evidence="2 5">Belongs to the MoeA family.</text>
</comment>
<name>A0A5C4U6X8_9CORY</name>
<dbReference type="InterPro" id="IPR036135">
    <property type="entry name" value="MoeA_linker/N_sf"/>
</dbReference>
<dbReference type="InterPro" id="IPR001453">
    <property type="entry name" value="MoaB/Mog_dom"/>
</dbReference>
<dbReference type="Pfam" id="PF03453">
    <property type="entry name" value="MoeA_N"/>
    <property type="match status" value="1"/>
</dbReference>
<keyword evidence="5 7" id="KW-0808">Transferase</keyword>
<dbReference type="UniPathway" id="UPA00344"/>
<evidence type="ECO:0000313" key="8">
    <source>
        <dbReference type="Proteomes" id="UP000312032"/>
    </source>
</evidence>
<evidence type="ECO:0000256" key="2">
    <source>
        <dbReference type="ARBA" id="ARBA00010763"/>
    </source>
</evidence>
<dbReference type="SMART" id="SM00852">
    <property type="entry name" value="MoCF_biosynth"/>
    <property type="match status" value="1"/>
</dbReference>
<dbReference type="AlphaFoldDB" id="A0A5C4U6X8"/>